<protein>
    <recommendedName>
        <fullName evidence="12">ATP synthase subunit b</fullName>
    </recommendedName>
    <alternativeName>
        <fullName evidence="12">ATP synthase F(0) sector subunit b</fullName>
    </alternativeName>
    <alternativeName>
        <fullName evidence="12">ATPase subunit I</fullName>
    </alternativeName>
    <alternativeName>
        <fullName evidence="12">F-type ATPase subunit b</fullName>
        <shortName evidence="12">F-ATPase subunit b</shortName>
    </alternativeName>
</protein>
<accession>A0A0G0HFD8</accession>
<dbReference type="PANTHER" id="PTHR33445:SF2">
    <property type="entry name" value="ATP SYNTHASE SUBUNIT B', CHLOROPLASTIC"/>
    <property type="match status" value="1"/>
</dbReference>
<reference evidence="15" key="1">
    <citation type="journal article" date="2015" name="Nature">
        <title>rRNA introns, odd ribosomes, and small enigmatic genomes across a large radiation of phyla.</title>
        <authorList>
            <person name="Brown C.T."/>
            <person name="Hug L.A."/>
            <person name="Thomas B.C."/>
            <person name="Sharon I."/>
            <person name="Castelle C.J."/>
            <person name="Singh A."/>
            <person name="Wilkins M.J."/>
            <person name="Williams K.H."/>
            <person name="Banfield J.F."/>
        </authorList>
    </citation>
    <scope>NUCLEOTIDE SEQUENCE [LARGE SCALE GENOMIC DNA]</scope>
</reference>
<dbReference type="GO" id="GO:0005886">
    <property type="term" value="C:plasma membrane"/>
    <property type="evidence" value="ECO:0007669"/>
    <property type="project" value="UniProtKB-SubCell"/>
</dbReference>
<comment type="function">
    <text evidence="10 12">F(1)F(0) ATP synthase produces ATP from ADP in the presence of a proton or sodium gradient. F-type ATPases consist of two structural domains, F(1) containing the extramembraneous catalytic core and F(0) containing the membrane proton channel, linked together by a central stalk and a peripheral stalk. During catalysis, ATP synthesis in the catalytic domain of F(1) is coupled via a rotary mechanism of the central stalk subunits to proton translocation.</text>
</comment>
<evidence type="ECO:0000256" key="12">
    <source>
        <dbReference type="HAMAP-Rule" id="MF_01398"/>
    </source>
</evidence>
<comment type="function">
    <text evidence="12">Component of the F(0) channel, it forms part of the peripheral stalk, linking F(1) to F(0).</text>
</comment>
<dbReference type="InterPro" id="IPR002146">
    <property type="entry name" value="ATP_synth_b/b'su_bac/chlpt"/>
</dbReference>
<keyword evidence="5 12" id="KW-0375">Hydrogen ion transport</keyword>
<evidence type="ECO:0000256" key="8">
    <source>
        <dbReference type="ARBA" id="ARBA00023136"/>
    </source>
</evidence>
<evidence type="ECO:0000256" key="10">
    <source>
        <dbReference type="ARBA" id="ARBA00025198"/>
    </source>
</evidence>
<evidence type="ECO:0000256" key="3">
    <source>
        <dbReference type="ARBA" id="ARBA00022547"/>
    </source>
</evidence>
<comment type="similarity">
    <text evidence="1 12 13">Belongs to the ATPase B chain family.</text>
</comment>
<dbReference type="GO" id="GO:0046933">
    <property type="term" value="F:proton-transporting ATP synthase activity, rotational mechanism"/>
    <property type="evidence" value="ECO:0007669"/>
    <property type="project" value="UniProtKB-UniRule"/>
</dbReference>
<dbReference type="InterPro" id="IPR050059">
    <property type="entry name" value="ATP_synthase_B_chain"/>
</dbReference>
<evidence type="ECO:0000256" key="13">
    <source>
        <dbReference type="RuleBase" id="RU003848"/>
    </source>
</evidence>
<feature type="coiled-coil region" evidence="14">
    <location>
        <begin position="37"/>
        <end position="83"/>
    </location>
</feature>
<keyword evidence="8 12" id="KW-0472">Membrane</keyword>
<evidence type="ECO:0000256" key="14">
    <source>
        <dbReference type="SAM" id="Coils"/>
    </source>
</evidence>
<keyword evidence="12" id="KW-1003">Cell membrane</keyword>
<evidence type="ECO:0000256" key="11">
    <source>
        <dbReference type="ARBA" id="ARBA00037847"/>
    </source>
</evidence>
<evidence type="ECO:0000256" key="4">
    <source>
        <dbReference type="ARBA" id="ARBA00022692"/>
    </source>
</evidence>
<evidence type="ECO:0000256" key="2">
    <source>
        <dbReference type="ARBA" id="ARBA00022448"/>
    </source>
</evidence>
<evidence type="ECO:0000256" key="7">
    <source>
        <dbReference type="ARBA" id="ARBA00023065"/>
    </source>
</evidence>
<comment type="subunit">
    <text evidence="12">F-type ATPases have 2 components, F(1) - the catalytic core - and F(0) - the membrane proton channel. F(1) has five subunits: alpha(3), beta(3), gamma(1), delta(1), epsilon(1). F(0) has three main subunits: a(1), b(2) and c(10-14). The alpha and beta chains form an alternating ring which encloses part of the gamma chain. F(1) is attached to F(0) by a central stalk formed by the gamma and epsilon chains, while a peripheral stalk is formed by the delta and b chains.</text>
</comment>
<dbReference type="GO" id="GO:0012505">
    <property type="term" value="C:endomembrane system"/>
    <property type="evidence" value="ECO:0007669"/>
    <property type="project" value="UniProtKB-SubCell"/>
</dbReference>
<dbReference type="PATRIC" id="fig|1618545.3.peg.375"/>
<keyword evidence="7 12" id="KW-0406">Ion transport</keyword>
<feature type="transmembrane region" description="Helical" evidence="12">
    <location>
        <begin position="6"/>
        <end position="25"/>
    </location>
</feature>
<keyword evidence="3 12" id="KW-0138">CF(0)</keyword>
<dbReference type="GO" id="GO:0045259">
    <property type="term" value="C:proton-transporting ATP synthase complex"/>
    <property type="evidence" value="ECO:0007669"/>
    <property type="project" value="UniProtKB-KW"/>
</dbReference>
<evidence type="ECO:0000256" key="6">
    <source>
        <dbReference type="ARBA" id="ARBA00022989"/>
    </source>
</evidence>
<evidence type="ECO:0000256" key="5">
    <source>
        <dbReference type="ARBA" id="ARBA00022781"/>
    </source>
</evidence>
<dbReference type="EMBL" id="LBTI01000023">
    <property type="protein sequence ID" value="KKQ37250.1"/>
    <property type="molecule type" value="Genomic_DNA"/>
</dbReference>
<dbReference type="Proteomes" id="UP000034591">
    <property type="component" value="Unassembled WGS sequence"/>
</dbReference>
<comment type="subcellular location">
    <subcellularLocation>
        <location evidence="12">Cell membrane</location>
        <topology evidence="12">Single-pass membrane protein</topology>
    </subcellularLocation>
    <subcellularLocation>
        <location evidence="11">Endomembrane system</location>
        <topology evidence="11">Single-pass membrane protein</topology>
    </subcellularLocation>
</comment>
<name>A0A0G0HFD8_9BACT</name>
<keyword evidence="6 12" id="KW-1133">Transmembrane helix</keyword>
<dbReference type="PANTHER" id="PTHR33445">
    <property type="entry name" value="ATP SYNTHASE SUBUNIT B', CHLOROPLASTIC"/>
    <property type="match status" value="1"/>
</dbReference>
<gene>
    <name evidence="12" type="primary">atpF</name>
    <name evidence="15" type="ORF">US53_C0023G0005</name>
</gene>
<organism evidence="15">
    <name type="scientific">Candidatus Woesebacteria bacterium GW2011_GWA1_37_7</name>
    <dbReference type="NCBI Taxonomy" id="1618545"/>
    <lineage>
        <taxon>Bacteria</taxon>
        <taxon>Candidatus Woeseibacteriota</taxon>
    </lineage>
</organism>
<comment type="caution">
    <text evidence="15">The sequence shown here is derived from an EMBL/GenBank/DDBJ whole genome shotgun (WGS) entry which is preliminary data.</text>
</comment>
<dbReference type="Pfam" id="PF00430">
    <property type="entry name" value="ATP-synt_B"/>
    <property type="match status" value="1"/>
</dbReference>
<keyword evidence="4 12" id="KW-0812">Transmembrane</keyword>
<evidence type="ECO:0000256" key="9">
    <source>
        <dbReference type="ARBA" id="ARBA00023310"/>
    </source>
</evidence>
<proteinExistence type="inferred from homology"/>
<dbReference type="AlphaFoldDB" id="A0A0G0HFD8"/>
<sequence>MEKLGIDPLLIVVQIVNFVLLLIILKKVLYNPILNTIKNREKELSEIEKKGVEFEKEKQEFEKEKAKLLNALQKEKREVLEEAKLGAQILKKETIDKANREAKKILSETQKQALRDSGNLTKKIKEEANKLAVELAKNALAQILNEKDRGKSVEIAIKRISGF</sequence>
<dbReference type="GO" id="GO:0046961">
    <property type="term" value="F:proton-transporting ATPase activity, rotational mechanism"/>
    <property type="evidence" value="ECO:0007669"/>
    <property type="project" value="TreeGrafter"/>
</dbReference>
<keyword evidence="14" id="KW-0175">Coiled coil</keyword>
<keyword evidence="9 12" id="KW-0066">ATP synthesis</keyword>
<dbReference type="STRING" id="1618545.US53_C0023G0005"/>
<evidence type="ECO:0000256" key="1">
    <source>
        <dbReference type="ARBA" id="ARBA00005513"/>
    </source>
</evidence>
<evidence type="ECO:0000313" key="15">
    <source>
        <dbReference type="EMBL" id="KKQ37250.1"/>
    </source>
</evidence>
<keyword evidence="2 12" id="KW-0813">Transport</keyword>
<dbReference type="HAMAP" id="MF_01398">
    <property type="entry name" value="ATP_synth_b_bprime"/>
    <property type="match status" value="1"/>
</dbReference>